<dbReference type="PANTHER" id="PTHR43677:SF11">
    <property type="entry name" value="ZINC-CONTAINING ALCOHOL DEHYDROGENASE"/>
    <property type="match status" value="1"/>
</dbReference>
<dbReference type="OrthoDB" id="9787435at2"/>
<proteinExistence type="predicted"/>
<dbReference type="Proteomes" id="UP000291078">
    <property type="component" value="Unassembled WGS sequence"/>
</dbReference>
<dbReference type="SUPFAM" id="SSF50129">
    <property type="entry name" value="GroES-like"/>
    <property type="match status" value="1"/>
</dbReference>
<reference evidence="2 3" key="1">
    <citation type="journal article" date="2015" name="Stand. Genomic Sci.">
        <title>Genomic Encyclopedia of Bacterial and Archaeal Type Strains, Phase III: the genomes of soil and plant-associated and newly described type strains.</title>
        <authorList>
            <person name="Whitman W.B."/>
            <person name="Woyke T."/>
            <person name="Klenk H.P."/>
            <person name="Zhou Y."/>
            <person name="Lilburn T.G."/>
            <person name="Beck B.J."/>
            <person name="De Vos P."/>
            <person name="Vandamme P."/>
            <person name="Eisen J.A."/>
            <person name="Garrity G."/>
            <person name="Hugenholtz P."/>
            <person name="Kyrpides N.C."/>
        </authorList>
    </citation>
    <scope>NUCLEOTIDE SEQUENCE [LARGE SCALE GENOMIC DNA]</scope>
    <source>
        <strain evidence="2 3">ASC-9842</strain>
    </source>
</reference>
<evidence type="ECO:0000259" key="1">
    <source>
        <dbReference type="SMART" id="SM00829"/>
    </source>
</evidence>
<dbReference type="InterPro" id="IPR013154">
    <property type="entry name" value="ADH-like_N"/>
</dbReference>
<dbReference type="GO" id="GO:0016491">
    <property type="term" value="F:oxidoreductase activity"/>
    <property type="evidence" value="ECO:0007669"/>
    <property type="project" value="InterPro"/>
</dbReference>
<accession>A0A4Q7S5W4</accession>
<name>A0A4Q7S5W4_9BURK</name>
<organism evidence="2 3">
    <name type="scientific">Cupriavidus agavae</name>
    <dbReference type="NCBI Taxonomy" id="1001822"/>
    <lineage>
        <taxon>Bacteria</taxon>
        <taxon>Pseudomonadati</taxon>
        <taxon>Pseudomonadota</taxon>
        <taxon>Betaproteobacteria</taxon>
        <taxon>Burkholderiales</taxon>
        <taxon>Burkholderiaceae</taxon>
        <taxon>Cupriavidus</taxon>
    </lineage>
</organism>
<dbReference type="Pfam" id="PF08240">
    <property type="entry name" value="ADH_N"/>
    <property type="match status" value="1"/>
</dbReference>
<evidence type="ECO:0000313" key="3">
    <source>
        <dbReference type="Proteomes" id="UP000291078"/>
    </source>
</evidence>
<dbReference type="PANTHER" id="PTHR43677">
    <property type="entry name" value="SHORT-CHAIN DEHYDROGENASE/REDUCTASE"/>
    <property type="match status" value="1"/>
</dbReference>
<dbReference type="SUPFAM" id="SSF51735">
    <property type="entry name" value="NAD(P)-binding Rossmann-fold domains"/>
    <property type="match status" value="1"/>
</dbReference>
<dbReference type="InterPro" id="IPR011032">
    <property type="entry name" value="GroES-like_sf"/>
</dbReference>
<feature type="domain" description="Enoyl reductase (ER)" evidence="1">
    <location>
        <begin position="10"/>
        <end position="317"/>
    </location>
</feature>
<dbReference type="InterPro" id="IPR020843">
    <property type="entry name" value="ER"/>
</dbReference>
<evidence type="ECO:0000313" key="2">
    <source>
        <dbReference type="EMBL" id="RZT41088.1"/>
    </source>
</evidence>
<dbReference type="EMBL" id="SGXM01000001">
    <property type="protein sequence ID" value="RZT41088.1"/>
    <property type="molecule type" value="Genomic_DNA"/>
</dbReference>
<dbReference type="AlphaFoldDB" id="A0A4Q7S5W4"/>
<sequence length="320" mass="34203">MQAVVLQHLGEVPRFTTFRDPVARDHEILVRVRAAAIRPADLKIARGHHPSMPMELPHLCGRDGTGYVATGRPVYFQTRRSPYGAMAEYAPADWIVPIPDGVDMAMAAALVGPALRAWLPLAMRADLEPGETVLVLGASGVMGRLAVQAARLQGAGRVLVAGHRVDLMGLTGADAVIDLGQAPSMLQYAFASHAVDGIDVVLDYVWGETLELLLSAMVEPHGPSAGSEYRGVRVVSMAERCAGSVVIAPTALRDSRVVLMGAGPANAPGIEDVRLLVEEILAYMRLGDLRMNVDTMPMAAVEAAWRAARDPARRVVLTLD</sequence>
<comment type="caution">
    <text evidence="2">The sequence shown here is derived from an EMBL/GenBank/DDBJ whole genome shotgun (WGS) entry which is preliminary data.</text>
</comment>
<dbReference type="InterPro" id="IPR036291">
    <property type="entry name" value="NAD(P)-bd_dom_sf"/>
</dbReference>
<dbReference type="Gene3D" id="3.40.50.720">
    <property type="entry name" value="NAD(P)-binding Rossmann-like Domain"/>
    <property type="match status" value="1"/>
</dbReference>
<dbReference type="SMART" id="SM00829">
    <property type="entry name" value="PKS_ER"/>
    <property type="match status" value="1"/>
</dbReference>
<dbReference type="RefSeq" id="WP_130389161.1">
    <property type="nucleotide sequence ID" value="NZ_SGXM01000001.1"/>
</dbReference>
<protein>
    <submittedName>
        <fullName evidence="2">NADPH:quinone reductase-like Zn-dependent oxidoreductase</fullName>
    </submittedName>
</protein>
<dbReference type="InterPro" id="IPR051397">
    <property type="entry name" value="Zn-ADH-like_protein"/>
</dbReference>
<keyword evidence="3" id="KW-1185">Reference proteome</keyword>
<gene>
    <name evidence="2" type="ORF">EV147_0074</name>
</gene>
<dbReference type="Gene3D" id="3.90.180.10">
    <property type="entry name" value="Medium-chain alcohol dehydrogenases, catalytic domain"/>
    <property type="match status" value="1"/>
</dbReference>